<proteinExistence type="predicted"/>
<feature type="domain" description="RmlD-like substrate binding" evidence="1">
    <location>
        <begin position="9"/>
        <end position="54"/>
    </location>
</feature>
<protein>
    <recommendedName>
        <fullName evidence="1">RmlD-like substrate binding domain-containing protein</fullName>
    </recommendedName>
</protein>
<dbReference type="RefSeq" id="WP_188974090.1">
    <property type="nucleotide sequence ID" value="NZ_BMKW01000068.1"/>
</dbReference>
<evidence type="ECO:0000259" key="1">
    <source>
        <dbReference type="Pfam" id="PF04321"/>
    </source>
</evidence>
<dbReference type="Proteomes" id="UP000661507">
    <property type="component" value="Unassembled WGS sequence"/>
</dbReference>
<dbReference type="SUPFAM" id="SSF51735">
    <property type="entry name" value="NAD(P)-binding Rossmann-fold domains"/>
    <property type="match status" value="1"/>
</dbReference>
<name>A0A917L726_9PROT</name>
<comment type="caution">
    <text evidence="2">The sequence shown here is derived from an EMBL/GenBank/DDBJ whole genome shotgun (WGS) entry which is preliminary data.</text>
</comment>
<dbReference type="AlphaFoldDB" id="A0A917L726"/>
<dbReference type="InterPro" id="IPR036291">
    <property type="entry name" value="NAD(P)-bd_dom_sf"/>
</dbReference>
<keyword evidence="3" id="KW-1185">Reference proteome</keyword>
<reference evidence="2" key="2">
    <citation type="submission" date="2020-09" db="EMBL/GenBank/DDBJ databases">
        <authorList>
            <person name="Sun Q."/>
            <person name="Zhou Y."/>
        </authorList>
    </citation>
    <scope>NUCLEOTIDE SEQUENCE</scope>
    <source>
        <strain evidence="2">CGMCC 1.3617</strain>
    </source>
</reference>
<organism evidence="2 3">
    <name type="scientific">Neoroseomonas lacus</name>
    <dbReference type="NCBI Taxonomy" id="287609"/>
    <lineage>
        <taxon>Bacteria</taxon>
        <taxon>Pseudomonadati</taxon>
        <taxon>Pseudomonadota</taxon>
        <taxon>Alphaproteobacteria</taxon>
        <taxon>Acetobacterales</taxon>
        <taxon>Acetobacteraceae</taxon>
        <taxon>Neoroseomonas</taxon>
    </lineage>
</organism>
<dbReference type="Pfam" id="PF04321">
    <property type="entry name" value="RmlD_sub_bind"/>
    <property type="match status" value="1"/>
</dbReference>
<evidence type="ECO:0000313" key="3">
    <source>
        <dbReference type="Proteomes" id="UP000661507"/>
    </source>
</evidence>
<accession>A0A917L726</accession>
<sequence>MRRIAPMCKNFVRTMLRVGVERNELRIVANQHGSPTAAPDPAAAIAAILARIRAEGWQDREQDLTCAIRALHAV</sequence>
<dbReference type="EMBL" id="BMKW01000068">
    <property type="protein sequence ID" value="GGJ45554.1"/>
    <property type="molecule type" value="Genomic_DNA"/>
</dbReference>
<evidence type="ECO:0000313" key="2">
    <source>
        <dbReference type="EMBL" id="GGJ45554.1"/>
    </source>
</evidence>
<reference evidence="2" key="1">
    <citation type="journal article" date="2014" name="Int. J. Syst. Evol. Microbiol.">
        <title>Complete genome sequence of Corynebacterium casei LMG S-19264T (=DSM 44701T), isolated from a smear-ripened cheese.</title>
        <authorList>
            <consortium name="US DOE Joint Genome Institute (JGI-PGF)"/>
            <person name="Walter F."/>
            <person name="Albersmeier A."/>
            <person name="Kalinowski J."/>
            <person name="Ruckert C."/>
        </authorList>
    </citation>
    <scope>NUCLEOTIDE SEQUENCE</scope>
    <source>
        <strain evidence="2">CGMCC 1.3617</strain>
    </source>
</reference>
<gene>
    <name evidence="2" type="ORF">GCM10011320_61180</name>
</gene>
<dbReference type="InterPro" id="IPR029903">
    <property type="entry name" value="RmlD-like-bd"/>
</dbReference>
<dbReference type="Gene3D" id="3.40.50.720">
    <property type="entry name" value="NAD(P)-binding Rossmann-like Domain"/>
    <property type="match status" value="1"/>
</dbReference>
<dbReference type="Gene3D" id="3.90.25.10">
    <property type="entry name" value="UDP-galactose 4-epimerase, domain 1"/>
    <property type="match status" value="1"/>
</dbReference>